<gene>
    <name evidence="3" type="ORF">MCBB_1994</name>
</gene>
<reference evidence="3 4" key="1">
    <citation type="submission" date="2016-08" db="EMBL/GenBank/DDBJ databases">
        <authorList>
            <person name="Seilhamer J.J."/>
        </authorList>
    </citation>
    <scope>NUCLEOTIDE SEQUENCE [LARGE SCALE GENOMIC DNA]</scope>
    <source>
        <strain evidence="3">Buetzberg</strain>
    </source>
</reference>
<dbReference type="GeneID" id="30412830"/>
<keyword evidence="4" id="KW-1185">Reference proteome</keyword>
<accession>A0A1D3L4I4</accession>
<evidence type="ECO:0000256" key="2">
    <source>
        <dbReference type="HAMAP-Rule" id="MF_00674"/>
    </source>
</evidence>
<dbReference type="RefSeq" id="WP_071907594.1">
    <property type="nucleotide sequence ID" value="NZ_LT607756.1"/>
</dbReference>
<dbReference type="Proteomes" id="UP000094707">
    <property type="component" value="Chromosome I"/>
</dbReference>
<dbReference type="OrthoDB" id="74471at2157"/>
<proteinExistence type="inferred from homology"/>
<dbReference type="EMBL" id="LT607756">
    <property type="protein sequence ID" value="SCG86542.1"/>
    <property type="molecule type" value="Genomic_DNA"/>
</dbReference>
<name>A0A1D3L4I4_9EURY</name>
<protein>
    <recommendedName>
        <fullName evidence="2">UPF0251 protein MCBB_1994</fullName>
    </recommendedName>
</protein>
<dbReference type="AlphaFoldDB" id="A0A1D3L4I4"/>
<evidence type="ECO:0000313" key="4">
    <source>
        <dbReference type="Proteomes" id="UP000094707"/>
    </source>
</evidence>
<dbReference type="PANTHER" id="PTHR37478:SF2">
    <property type="entry name" value="UPF0251 PROTEIN TK0562"/>
    <property type="match status" value="1"/>
</dbReference>
<organism evidence="3 4">
    <name type="scientific">Methanobacterium congolense</name>
    <dbReference type="NCBI Taxonomy" id="118062"/>
    <lineage>
        <taxon>Archaea</taxon>
        <taxon>Methanobacteriati</taxon>
        <taxon>Methanobacteriota</taxon>
        <taxon>Methanomada group</taxon>
        <taxon>Methanobacteria</taxon>
        <taxon>Methanobacteriales</taxon>
        <taxon>Methanobacteriaceae</taxon>
        <taxon>Methanobacterium</taxon>
    </lineage>
</organism>
<dbReference type="Pfam" id="PF02001">
    <property type="entry name" value="DUF134"/>
    <property type="match status" value="1"/>
</dbReference>
<dbReference type="PANTHER" id="PTHR37478">
    <property type="match status" value="1"/>
</dbReference>
<dbReference type="HAMAP" id="MF_00674">
    <property type="entry name" value="UPF0251"/>
    <property type="match status" value="1"/>
</dbReference>
<evidence type="ECO:0000313" key="3">
    <source>
        <dbReference type="EMBL" id="SCG86542.1"/>
    </source>
</evidence>
<dbReference type="PATRIC" id="fig|129848.4.peg.2042"/>
<dbReference type="STRING" id="118062.MCBB_1994"/>
<comment type="similarity">
    <text evidence="1 2">Belongs to the UPF0251 family.</text>
</comment>
<evidence type="ECO:0000256" key="1">
    <source>
        <dbReference type="ARBA" id="ARBA00009350"/>
    </source>
</evidence>
<sequence>MPRPRRSRRVFGEPQFRCFKPEKGTDKEPVLITLDEFESVRLKDYQKIQQKKAAELMGISQPTFHRTLTSAREKIAKALVEGKIINIKGGICMNDEKRYRCSKCGFEWHSPTKEYDSCPDCGSEEIVSLRSEVQNLGQPGMGMRRSFGGPGRRAGPPSVCKCTKCGYETEKTPGIPCREDKCPKCGGSMCGAD</sequence>
<dbReference type="InterPro" id="IPR002852">
    <property type="entry name" value="UPF0251"/>
</dbReference>
<dbReference type="KEGG" id="mcub:MCBB_1994"/>